<accession>A0A3E4N810</accession>
<dbReference type="CDD" id="cd01745">
    <property type="entry name" value="GATase1_2"/>
    <property type="match status" value="1"/>
</dbReference>
<dbReference type="Gene3D" id="3.20.20.140">
    <property type="entry name" value="Metal-dependent hydrolases"/>
    <property type="match status" value="1"/>
</dbReference>
<dbReference type="Pfam" id="PF07722">
    <property type="entry name" value="Peptidase_C26"/>
    <property type="match status" value="1"/>
</dbReference>
<keyword evidence="2" id="KW-1185">Reference proteome</keyword>
<name>A0A3E4N810_9BACT</name>
<dbReference type="PROSITE" id="PS51365">
    <property type="entry name" value="RENAL_DIPEPTIDASE_2"/>
    <property type="match status" value="1"/>
</dbReference>
<dbReference type="Pfam" id="PF01244">
    <property type="entry name" value="Peptidase_M19"/>
    <property type="match status" value="1"/>
</dbReference>
<dbReference type="PANTHER" id="PTHR10443:SF12">
    <property type="entry name" value="DIPEPTIDASE"/>
    <property type="match status" value="1"/>
</dbReference>
<dbReference type="Proteomes" id="UP000260862">
    <property type="component" value="Unassembled WGS sequence"/>
</dbReference>
<dbReference type="AlphaFoldDB" id="A0A3E4N810"/>
<dbReference type="InterPro" id="IPR011697">
    <property type="entry name" value="Peptidase_C26"/>
</dbReference>
<dbReference type="InterPro" id="IPR008257">
    <property type="entry name" value="Pept_M19"/>
</dbReference>
<dbReference type="RefSeq" id="WP_117670107.1">
    <property type="nucleotide sequence ID" value="NZ_CABOGR010000001.1"/>
</dbReference>
<dbReference type="SUPFAM" id="SSF51556">
    <property type="entry name" value="Metallo-dependent hydrolases"/>
    <property type="match status" value="1"/>
</dbReference>
<dbReference type="PANTHER" id="PTHR10443">
    <property type="entry name" value="MICROSOMAL DIPEPTIDASE"/>
    <property type="match status" value="1"/>
</dbReference>
<dbReference type="CDD" id="cd01301">
    <property type="entry name" value="rDP_like"/>
    <property type="match status" value="1"/>
</dbReference>
<evidence type="ECO:0000313" key="1">
    <source>
        <dbReference type="EMBL" id="RGK58537.1"/>
    </source>
</evidence>
<evidence type="ECO:0000313" key="2">
    <source>
        <dbReference type="Proteomes" id="UP000260862"/>
    </source>
</evidence>
<dbReference type="SUPFAM" id="SSF52317">
    <property type="entry name" value="Class I glutamine amidotransferase-like"/>
    <property type="match status" value="1"/>
</dbReference>
<keyword evidence="1" id="KW-0378">Hydrolase</keyword>
<dbReference type="GO" id="GO:0006508">
    <property type="term" value="P:proteolysis"/>
    <property type="evidence" value="ECO:0007669"/>
    <property type="project" value="InterPro"/>
</dbReference>
<dbReference type="InterPro" id="IPR032466">
    <property type="entry name" value="Metal_Hydrolase"/>
</dbReference>
<dbReference type="EMBL" id="QSQT01000001">
    <property type="protein sequence ID" value="RGK58537.1"/>
    <property type="molecule type" value="Genomic_DNA"/>
</dbReference>
<comment type="caution">
    <text evidence="1">The sequence shown here is derived from an EMBL/GenBank/DDBJ whole genome shotgun (WGS) entry which is preliminary data.</text>
</comment>
<dbReference type="InterPro" id="IPR029062">
    <property type="entry name" value="Class_I_gatase-like"/>
</dbReference>
<proteinExistence type="predicted"/>
<reference evidence="1 2" key="1">
    <citation type="submission" date="2018-08" db="EMBL/GenBank/DDBJ databases">
        <title>A genome reference for cultivated species of the human gut microbiota.</title>
        <authorList>
            <person name="Zou Y."/>
            <person name="Xue W."/>
            <person name="Luo G."/>
        </authorList>
    </citation>
    <scope>NUCLEOTIDE SEQUENCE [LARGE SCALE GENOMIC DNA]</scope>
    <source>
        <strain evidence="1 2">TF10-3AC</strain>
    </source>
</reference>
<organism evidence="1 2">
    <name type="scientific">Phocaeicola plebeius</name>
    <dbReference type="NCBI Taxonomy" id="310297"/>
    <lineage>
        <taxon>Bacteria</taxon>
        <taxon>Pseudomonadati</taxon>
        <taxon>Bacteroidota</taxon>
        <taxon>Bacteroidia</taxon>
        <taxon>Bacteroidales</taxon>
        <taxon>Bacteroidaceae</taxon>
        <taxon>Phocaeicola</taxon>
    </lineage>
</organism>
<dbReference type="GO" id="GO:0070573">
    <property type="term" value="F:metallodipeptidase activity"/>
    <property type="evidence" value="ECO:0007669"/>
    <property type="project" value="InterPro"/>
</dbReference>
<protein>
    <submittedName>
        <fullName evidence="1">Gamma-glutamyl-gamma-aminobutyrate hydrolase family protein</fullName>
    </submittedName>
</protein>
<gene>
    <name evidence="1" type="ORF">DXD04_01165</name>
</gene>
<sequence>MKTNFSFDMQALDEGIHSRFPNHKEAPLIGLTGNFSDGNLTLAPGYYQSIIQAGGVPVVIPPYEDVNLLINTLEQLDGLLLTGGGDLNPLFLHEDPIRELHSINPYRDRQELLLTRLAANRQIPILGICRGMQVINAALGGTLYQDIYAQKDTPSIKHSQDLERSFPSHRVELAEGSLLARILNVKEVAVNSFHHQAVKEAAPGFRVSATAPDGVIEAIESTEYKSIIGVQWHPECFILNQDKCMMPLFGWLVREAGSFQKAKKLHERLLILDTHCDTPMFFDQHIRFHARDSKIKVDLHKMTEGRQDATIMVAYLEQKERTDEALLATTAKADRLLNEIEEMVAMNCTAVDIAYSPNDLYRLKREGKKAIMLGIENGYAIGKDLSRVAHFRKRGVVYMTLCHNGNNDICGSARYNEENLGVTPFGEQVIQEMNRLGMMVDLSHSGERTFYETLDISSQPVVCSHSSSRALCDHPRNLTDDQLRAIARKGGVVQVCLYSGFLRKERPAHILDAIEHLNHMVNVMGIEHVGIGSDFDGDGGIIGCNDSSEIINLTRQLLHERYSEEDIRRIWGGNFLRVMQQVQENGSYK</sequence>
<dbReference type="Gene3D" id="3.40.50.880">
    <property type="match status" value="1"/>
</dbReference>
<dbReference type="PROSITE" id="PS51273">
    <property type="entry name" value="GATASE_TYPE_1"/>
    <property type="match status" value="1"/>
</dbReference>